<proteinExistence type="predicted"/>
<protein>
    <submittedName>
        <fullName evidence="1">Uncharacterized protein</fullName>
    </submittedName>
</protein>
<dbReference type="EMBL" id="WUUL01000008">
    <property type="protein sequence ID" value="MXQ54610.1"/>
    <property type="molecule type" value="Genomic_DNA"/>
</dbReference>
<dbReference type="AlphaFoldDB" id="A0A6I4VXF0"/>
<dbReference type="Proteomes" id="UP000430692">
    <property type="component" value="Unassembled WGS sequence"/>
</dbReference>
<organism evidence="1 2">
    <name type="scientific">Shimazuella alba</name>
    <dbReference type="NCBI Taxonomy" id="2690964"/>
    <lineage>
        <taxon>Bacteria</taxon>
        <taxon>Bacillati</taxon>
        <taxon>Bacillota</taxon>
        <taxon>Bacilli</taxon>
        <taxon>Bacillales</taxon>
        <taxon>Thermoactinomycetaceae</taxon>
        <taxon>Shimazuella</taxon>
    </lineage>
</organism>
<name>A0A6I4VXF0_9BACL</name>
<dbReference type="RefSeq" id="WP_160801961.1">
    <property type="nucleotide sequence ID" value="NZ_WUUL01000008.1"/>
</dbReference>
<sequence length="73" mass="8345">MPSEKRLNECVVTYKDQETPALYVILDNGGVFEEQADNVFKATTGRLYVHCVKSDFKLYPSDEQPAYVQVVKE</sequence>
<accession>A0A6I4VXF0</accession>
<gene>
    <name evidence="1" type="ORF">GSM42_12975</name>
</gene>
<keyword evidence="2" id="KW-1185">Reference proteome</keyword>
<comment type="caution">
    <text evidence="1">The sequence shown here is derived from an EMBL/GenBank/DDBJ whole genome shotgun (WGS) entry which is preliminary data.</text>
</comment>
<evidence type="ECO:0000313" key="2">
    <source>
        <dbReference type="Proteomes" id="UP000430692"/>
    </source>
</evidence>
<evidence type="ECO:0000313" key="1">
    <source>
        <dbReference type="EMBL" id="MXQ54610.1"/>
    </source>
</evidence>
<reference evidence="1 2" key="1">
    <citation type="submission" date="2019-12" db="EMBL/GenBank/DDBJ databases">
        <title>Whole-genome analyses of novel actinobacteria.</title>
        <authorList>
            <person name="Sahin N."/>
            <person name="Saygin H."/>
        </authorList>
    </citation>
    <scope>NUCLEOTIDE SEQUENCE [LARGE SCALE GENOMIC DNA]</scope>
    <source>
        <strain evidence="1 2">KC615</strain>
    </source>
</reference>